<proteinExistence type="predicted"/>
<evidence type="ECO:0000313" key="2">
    <source>
        <dbReference type="Proteomes" id="UP000198412"/>
    </source>
</evidence>
<evidence type="ECO:0000313" key="1">
    <source>
        <dbReference type="EMBL" id="SNR76307.1"/>
    </source>
</evidence>
<protein>
    <submittedName>
        <fullName evidence="1">Uncharacterized protein</fullName>
    </submittedName>
</protein>
<organism evidence="1 2">
    <name type="scientific">Lutibacter flavus</name>
    <dbReference type="NCBI Taxonomy" id="691689"/>
    <lineage>
        <taxon>Bacteria</taxon>
        <taxon>Pseudomonadati</taxon>
        <taxon>Bacteroidota</taxon>
        <taxon>Flavobacteriia</taxon>
        <taxon>Flavobacteriales</taxon>
        <taxon>Flavobacteriaceae</taxon>
        <taxon>Lutibacter</taxon>
    </lineage>
</organism>
<dbReference type="AlphaFoldDB" id="A0A238YZ09"/>
<name>A0A238YZ09_9FLAO</name>
<accession>A0A238YZ09</accession>
<dbReference type="Proteomes" id="UP000198412">
    <property type="component" value="Unassembled WGS sequence"/>
</dbReference>
<reference evidence="2" key="1">
    <citation type="submission" date="2017-06" db="EMBL/GenBank/DDBJ databases">
        <authorList>
            <person name="Varghese N."/>
            <person name="Submissions S."/>
        </authorList>
    </citation>
    <scope>NUCLEOTIDE SEQUENCE [LARGE SCALE GENOMIC DNA]</scope>
    <source>
        <strain evidence="2">DSM 27993</strain>
    </source>
</reference>
<dbReference type="OrthoDB" id="1121396at2"/>
<sequence>MKKISFIILALTVYNNSGITAQTSNTNCACCSENYNEFDFWIGEWAVYDINDKLLGNNSITKQYDNCVIQEKWASTGKNKGTSTNFYDKTDGSWNQIWVDNSGYVLKLKGNFINGSSMVLKSDLIKSENGSFYNQISWTKNKDNSVLQLWETFDSNNKKISEVFRGIYKKKLN</sequence>
<dbReference type="EMBL" id="FZNX01000005">
    <property type="protein sequence ID" value="SNR76307.1"/>
    <property type="molecule type" value="Genomic_DNA"/>
</dbReference>
<keyword evidence="2" id="KW-1185">Reference proteome</keyword>
<gene>
    <name evidence="1" type="ORF">SAMN04488111_2945</name>
</gene>
<dbReference type="RefSeq" id="WP_089379209.1">
    <property type="nucleotide sequence ID" value="NZ_FZNX01000005.1"/>
</dbReference>